<dbReference type="EMBL" id="FOAF01000001">
    <property type="protein sequence ID" value="SEK68581.1"/>
    <property type="molecule type" value="Genomic_DNA"/>
</dbReference>
<sequence length="337" mass="37423">MNTLICSTPYTFEYIQTPMPVLTTDSSILKIEKVGICGTDIHAFEGTQPYFSYPRILGHEIAAEVYETQLNSGFSKGDKVTLIPYLHCGECIACRNGKTNCCVHMQVLGVHTDGGMRTFLSVPNKHIIKGNQLSSDELVLVEPLAIGAHGVRRANILPESYVLVVGAGPIGLGTMEMARIAGAKVIALDINQNRLDFCQDRIGVFATINGRKTNVLEKLQTITNGDMPLTVFDCTGNLQSINHAFQYASHGGTYVLIGLQKGEIAFSHPEFHKKELTLMSSRNATKEDFEHVMKSIERKQINPKNYITHRFDFNQVKDEFESCLNPQNNIIKAIINF</sequence>
<dbReference type="RefSeq" id="WP_093318930.1">
    <property type="nucleotide sequence ID" value="NZ_FOAF01000001.1"/>
</dbReference>
<dbReference type="InterPro" id="IPR013154">
    <property type="entry name" value="ADH-like_N"/>
</dbReference>
<evidence type="ECO:0000313" key="5">
    <source>
        <dbReference type="Proteomes" id="UP000199421"/>
    </source>
</evidence>
<dbReference type="AlphaFoldDB" id="A0A1H7J1D1"/>
<keyword evidence="1" id="KW-0560">Oxidoreductase</keyword>
<dbReference type="Proteomes" id="UP000199421">
    <property type="component" value="Unassembled WGS sequence"/>
</dbReference>
<reference evidence="5" key="1">
    <citation type="submission" date="2016-10" db="EMBL/GenBank/DDBJ databases">
        <authorList>
            <person name="Varghese N."/>
            <person name="Submissions S."/>
        </authorList>
    </citation>
    <scope>NUCLEOTIDE SEQUENCE [LARGE SCALE GENOMIC DNA]</scope>
    <source>
        <strain evidence="5">DSM 18733</strain>
    </source>
</reference>
<dbReference type="Pfam" id="PF00107">
    <property type="entry name" value="ADH_zinc_N"/>
    <property type="match status" value="1"/>
</dbReference>
<feature type="domain" description="Alcohol dehydrogenase-like N-terminal" evidence="3">
    <location>
        <begin position="27"/>
        <end position="129"/>
    </location>
</feature>
<dbReference type="InterPro" id="IPR050129">
    <property type="entry name" value="Zn_alcohol_dh"/>
</dbReference>
<dbReference type="GO" id="GO:0016491">
    <property type="term" value="F:oxidoreductase activity"/>
    <property type="evidence" value="ECO:0007669"/>
    <property type="project" value="UniProtKB-KW"/>
</dbReference>
<dbReference type="InterPro" id="IPR036291">
    <property type="entry name" value="NAD(P)-bd_dom_sf"/>
</dbReference>
<keyword evidence="5" id="KW-1185">Reference proteome</keyword>
<gene>
    <name evidence="4" type="ORF">SAMN05661044_00893</name>
</gene>
<dbReference type="Gene3D" id="3.90.180.10">
    <property type="entry name" value="Medium-chain alcohol dehydrogenases, catalytic domain"/>
    <property type="match status" value="1"/>
</dbReference>
<dbReference type="CDD" id="cd08261">
    <property type="entry name" value="Zn_ADH7"/>
    <property type="match status" value="1"/>
</dbReference>
<evidence type="ECO:0000256" key="1">
    <source>
        <dbReference type="ARBA" id="ARBA00023002"/>
    </source>
</evidence>
<evidence type="ECO:0000259" key="3">
    <source>
        <dbReference type="Pfam" id="PF08240"/>
    </source>
</evidence>
<feature type="domain" description="Alcohol dehydrogenase-like C-terminal" evidence="2">
    <location>
        <begin position="169"/>
        <end position="297"/>
    </location>
</feature>
<dbReference type="SUPFAM" id="SSF51735">
    <property type="entry name" value="NAD(P)-binding Rossmann-fold domains"/>
    <property type="match status" value="1"/>
</dbReference>
<dbReference type="InterPro" id="IPR013149">
    <property type="entry name" value="ADH-like_C"/>
</dbReference>
<accession>A0A1H7J1D1</accession>
<dbReference type="PANTHER" id="PTHR43401">
    <property type="entry name" value="L-THREONINE 3-DEHYDROGENASE"/>
    <property type="match status" value="1"/>
</dbReference>
<dbReference type="InterPro" id="IPR011032">
    <property type="entry name" value="GroES-like_sf"/>
</dbReference>
<dbReference type="STRING" id="407022.SAMN05661044_00893"/>
<evidence type="ECO:0000259" key="2">
    <source>
        <dbReference type="Pfam" id="PF00107"/>
    </source>
</evidence>
<proteinExistence type="predicted"/>
<dbReference type="OrthoDB" id="9787435at2"/>
<organism evidence="4 5">
    <name type="scientific">Olivibacter domesticus</name>
    <name type="common">Pseudosphingobacterium domesticum</name>
    <dbReference type="NCBI Taxonomy" id="407022"/>
    <lineage>
        <taxon>Bacteria</taxon>
        <taxon>Pseudomonadati</taxon>
        <taxon>Bacteroidota</taxon>
        <taxon>Sphingobacteriia</taxon>
        <taxon>Sphingobacteriales</taxon>
        <taxon>Sphingobacteriaceae</taxon>
        <taxon>Olivibacter</taxon>
    </lineage>
</organism>
<evidence type="ECO:0000313" key="4">
    <source>
        <dbReference type="EMBL" id="SEK68581.1"/>
    </source>
</evidence>
<name>A0A1H7J1D1_OLID1</name>
<dbReference type="Pfam" id="PF08240">
    <property type="entry name" value="ADH_N"/>
    <property type="match status" value="1"/>
</dbReference>
<protein>
    <submittedName>
        <fullName evidence="4">2-desacetyl-2-hydroxyethyl bacteriochlorophyllide A dehydrogenase</fullName>
    </submittedName>
</protein>
<dbReference type="PANTHER" id="PTHR43401:SF3">
    <property type="entry name" value="L-GALACTONATE-5-DEHYDROGENASE"/>
    <property type="match status" value="1"/>
</dbReference>
<dbReference type="Gene3D" id="3.40.50.720">
    <property type="entry name" value="NAD(P)-binding Rossmann-like Domain"/>
    <property type="match status" value="1"/>
</dbReference>
<dbReference type="SUPFAM" id="SSF50129">
    <property type="entry name" value="GroES-like"/>
    <property type="match status" value="1"/>
</dbReference>